<feature type="region of interest" description="Disordered" evidence="1">
    <location>
        <begin position="285"/>
        <end position="353"/>
    </location>
</feature>
<dbReference type="Gene3D" id="3.40.50.410">
    <property type="entry name" value="von Willebrand factor, type A domain"/>
    <property type="match status" value="1"/>
</dbReference>
<dbReference type="AlphaFoldDB" id="A0A2U1CM62"/>
<keyword evidence="4" id="KW-1185">Reference proteome</keyword>
<dbReference type="Pfam" id="PF00092">
    <property type="entry name" value="VWA"/>
    <property type="match status" value="1"/>
</dbReference>
<dbReference type="RefSeq" id="WP_116518075.1">
    <property type="nucleotide sequence ID" value="NZ_JACCEX010000002.1"/>
</dbReference>
<dbReference type="PANTHER" id="PTHR41248:SF1">
    <property type="entry name" value="NORD PROTEIN"/>
    <property type="match status" value="1"/>
</dbReference>
<dbReference type="InterPro" id="IPR036465">
    <property type="entry name" value="vWFA_dom_sf"/>
</dbReference>
<dbReference type="PROSITE" id="PS50234">
    <property type="entry name" value="VWFA"/>
    <property type="match status" value="1"/>
</dbReference>
<dbReference type="InterPro" id="IPR002035">
    <property type="entry name" value="VWF_A"/>
</dbReference>
<dbReference type="PANTHER" id="PTHR41248">
    <property type="entry name" value="NORD PROTEIN"/>
    <property type="match status" value="1"/>
</dbReference>
<evidence type="ECO:0000313" key="4">
    <source>
        <dbReference type="Proteomes" id="UP000246145"/>
    </source>
</evidence>
<protein>
    <submittedName>
        <fullName evidence="3">Nitric oxide reductase NorD protein</fullName>
    </submittedName>
</protein>
<dbReference type="SMART" id="SM00327">
    <property type="entry name" value="VWA"/>
    <property type="match status" value="1"/>
</dbReference>
<feature type="domain" description="VWFA" evidence="2">
    <location>
        <begin position="505"/>
        <end position="689"/>
    </location>
</feature>
<organism evidence="3 4">
    <name type="scientific">Pusillimonas noertemannii</name>
    <dbReference type="NCBI Taxonomy" id="305977"/>
    <lineage>
        <taxon>Bacteria</taxon>
        <taxon>Pseudomonadati</taxon>
        <taxon>Pseudomonadota</taxon>
        <taxon>Betaproteobacteria</taxon>
        <taxon>Burkholderiales</taxon>
        <taxon>Alcaligenaceae</taxon>
        <taxon>Pusillimonas</taxon>
    </lineage>
</organism>
<evidence type="ECO:0000259" key="2">
    <source>
        <dbReference type="PROSITE" id="PS50234"/>
    </source>
</evidence>
<evidence type="ECO:0000313" key="3">
    <source>
        <dbReference type="EMBL" id="PVY62074.1"/>
    </source>
</evidence>
<dbReference type="OrthoDB" id="9758211at2"/>
<sequence>MAEAEDVLQDAARHATIYARSLWLRHRGPENKPRPIVLAQVAERLDLLTSAVFNRQHALRIAQAPAPPTMLVRLFRRHDVHRFGSGTGGGTSCSVPATDGHSIWLPNDVGAVDMPVAIARYRAMALQQAMRGARGSALKLPASNAEAASATRLEPLITALYLLLEAQAADIELLRRLPGAASDIRGLRQWVLKGYQAKPPSLPAACQAVQALKLAVLKMDAAQASPQLPYTATPEESLAVARELAAHLGANFPRNTLPQRRALLHDAWTGDLYPPGAQALLEQEAANTPQDQGAKPPRSARMPRRPKERKAREDEDKRSQGTWMVQTAPPLEQAEDPRGMQRPADRDEDTPAEEFADALSELDEARLVSTPGAAKEVLLSDDPPDKRSLLKAKPADTTARRLYYPEWDWRQGGYRLPGAAVHLLPPQAGEQQWVKQTLEQYQTVLEAIRKRFEVLRAERLWLRRQMDGNEVDLDAYIEGRADVRAGLPMPQALYRVQRPESRDLAITLLIDISGSTDSWLTGGKRIIDVEREALLLVCIALERLGAPYSIQAFSGEGPQGVTLIEVKAFDEPYSNDIALRIAALDSQHYTRAGAALRHATAVLMKQYARHRLLLLLSDGKPNDVDEYEGRYGVEDMKKAVDEAKLQGVFPFCLTIDRHAAGYLQGIFGARQYALLPHAEALPTVLLDWMRKLVAH</sequence>
<dbReference type="Proteomes" id="UP000246145">
    <property type="component" value="Unassembled WGS sequence"/>
</dbReference>
<feature type="compositionally biased region" description="Basic and acidic residues" evidence="1">
    <location>
        <begin position="335"/>
        <end position="345"/>
    </location>
</feature>
<dbReference type="SUPFAM" id="SSF53300">
    <property type="entry name" value="vWA-like"/>
    <property type="match status" value="1"/>
</dbReference>
<gene>
    <name evidence="3" type="ORF">C7440_1564</name>
</gene>
<dbReference type="EMBL" id="QEKO01000002">
    <property type="protein sequence ID" value="PVY62074.1"/>
    <property type="molecule type" value="Genomic_DNA"/>
</dbReference>
<comment type="caution">
    <text evidence="3">The sequence shown here is derived from an EMBL/GenBank/DDBJ whole genome shotgun (WGS) entry which is preliminary data.</text>
</comment>
<feature type="compositionally biased region" description="Basic and acidic residues" evidence="1">
    <location>
        <begin position="310"/>
        <end position="319"/>
    </location>
</feature>
<accession>A0A2U1CM62</accession>
<dbReference type="CDD" id="cd01454">
    <property type="entry name" value="vWA_norD_type"/>
    <property type="match status" value="1"/>
</dbReference>
<dbReference type="STRING" id="1231391.GCA_000308195_01513"/>
<name>A0A2U1CM62_9BURK</name>
<proteinExistence type="predicted"/>
<evidence type="ECO:0000256" key="1">
    <source>
        <dbReference type="SAM" id="MobiDB-lite"/>
    </source>
</evidence>
<reference evidence="3 4" key="1">
    <citation type="submission" date="2018-04" db="EMBL/GenBank/DDBJ databases">
        <title>Genomic Encyclopedia of Type Strains, Phase IV (KMG-IV): sequencing the most valuable type-strain genomes for metagenomic binning, comparative biology and taxonomic classification.</title>
        <authorList>
            <person name="Goeker M."/>
        </authorList>
    </citation>
    <scope>NUCLEOTIDE SEQUENCE [LARGE SCALE GENOMIC DNA]</scope>
    <source>
        <strain evidence="3 4">DSM 10065</strain>
    </source>
</reference>
<dbReference type="InterPro" id="IPR051928">
    <property type="entry name" value="NorD/CobT"/>
</dbReference>